<dbReference type="Proteomes" id="UP000006552">
    <property type="component" value="Chromosome"/>
</dbReference>
<proteinExistence type="predicted"/>
<accession>Q5P3Q7</accession>
<dbReference type="HOGENOM" id="CLU_3362886_0_0_4"/>
<gene>
    <name evidence="1" type="ORF">ebA3424</name>
</gene>
<organism evidence="1 2">
    <name type="scientific">Aromatoleum aromaticum (strain DSM 19018 / LMG 30748 / EbN1)</name>
    <name type="common">Azoarcus sp. (strain EbN1)</name>
    <dbReference type="NCBI Taxonomy" id="76114"/>
    <lineage>
        <taxon>Bacteria</taxon>
        <taxon>Pseudomonadati</taxon>
        <taxon>Pseudomonadota</taxon>
        <taxon>Betaproteobacteria</taxon>
        <taxon>Rhodocyclales</taxon>
        <taxon>Rhodocyclaceae</taxon>
        <taxon>Aromatoleum</taxon>
    </lineage>
</organism>
<reference evidence="1 2" key="1">
    <citation type="journal article" date="2005" name="Arch. Microbiol.">
        <title>The genome sequence of an anaerobic aromatic-degrading denitrifying bacterium, strain EbN1.</title>
        <authorList>
            <person name="Rabus R."/>
            <person name="Kube M."/>
            <person name="Heider J."/>
            <person name="Beck A."/>
            <person name="Heitmann K."/>
            <person name="Widdel F."/>
            <person name="Reinhardt R."/>
        </authorList>
    </citation>
    <scope>NUCLEOTIDE SEQUENCE [LARGE SCALE GENOMIC DNA]</scope>
    <source>
        <strain evidence="1 2">EbN1</strain>
    </source>
</reference>
<evidence type="ECO:0000313" key="1">
    <source>
        <dbReference type="EMBL" id="CAI08057.1"/>
    </source>
</evidence>
<sequence>MQCGDRPAARAPDHGFWHPSVVSTHCGAGCRRTAR</sequence>
<keyword evidence="2" id="KW-1185">Reference proteome</keyword>
<dbReference type="EMBL" id="CR555306">
    <property type="protein sequence ID" value="CAI08057.1"/>
    <property type="molecule type" value="Genomic_DNA"/>
</dbReference>
<dbReference type="AlphaFoldDB" id="Q5P3Q7"/>
<protein>
    <submittedName>
        <fullName evidence="1">Uncharacterized protein</fullName>
    </submittedName>
</protein>
<name>Q5P3Q7_AROAE</name>
<dbReference type="KEGG" id="eba:ebA3424"/>
<evidence type="ECO:0000313" key="2">
    <source>
        <dbReference type="Proteomes" id="UP000006552"/>
    </source>
</evidence>